<dbReference type="PANTHER" id="PTHR10589:SF29">
    <property type="entry name" value="UBIQUITIN CARBOXYL-TERMINAL HYDROLASE"/>
    <property type="match status" value="1"/>
</dbReference>
<organism evidence="10 11">
    <name type="scientific">Cordyceps javanica</name>
    <dbReference type="NCBI Taxonomy" id="43265"/>
    <lineage>
        <taxon>Eukaryota</taxon>
        <taxon>Fungi</taxon>
        <taxon>Dikarya</taxon>
        <taxon>Ascomycota</taxon>
        <taxon>Pezizomycotina</taxon>
        <taxon>Sordariomycetes</taxon>
        <taxon>Hypocreomycetidae</taxon>
        <taxon>Hypocreales</taxon>
        <taxon>Cordycipitaceae</taxon>
        <taxon>Cordyceps</taxon>
    </lineage>
</organism>
<evidence type="ECO:0000256" key="4">
    <source>
        <dbReference type="ARBA" id="ARBA00022786"/>
    </source>
</evidence>
<dbReference type="AlphaFoldDB" id="A0A545W6F0"/>
<evidence type="ECO:0000313" key="10">
    <source>
        <dbReference type="EMBL" id="TQV98268.1"/>
    </source>
</evidence>
<feature type="site" description="Transition state stabilizer" evidence="7">
    <location>
        <position position="192"/>
    </location>
</feature>
<sequence length="509" mass="56891">MHLRSGRVANRSPERDSSQTSVCHQSQRFAKSGIVVQFRRKKPNGEAISQKMSQSDLATNEQRRNPKRKAAAPPQSHVLHDDLLEEALKPLTSNDIEDWDGWIELESEPAFFNIILQDLGVQGVKIQELVSLDQDSLDILPQVSSSYCNEVEISLTLYRKPVYGLIFLFQYAPFLDDDEAGDEGGPLWFANQTTSNACATVALLNIVMNHASIDLGSELKAFKEATSKMSTAVRGYELGRNKFIRQTHNSFARRMDCLNADLFLENEASDTKSRKRAPASRSTSRKKKPKKRRSDDYGFHFIAYVPSGGFVWELDGLRGKPRKLGSFDSDDWTSVARPQIEARLLQYEESQLSFNLLSLCQSPLQEYKKSILDTLTAVYLLDAGMTTRHGDAYTTLVSASDMQLDLNDSLLLSAYDLKPEDIAAELPAASLHLTLCDDMPNASEAANRRAELVTQARAAMGEYRGEAMVAMVDEERVTARKKDYGSVLHKWISKLAEKGVLGDIIKLSP</sequence>
<dbReference type="GO" id="GO:0004843">
    <property type="term" value="F:cysteine-type deubiquitinase activity"/>
    <property type="evidence" value="ECO:0007669"/>
    <property type="project" value="UniProtKB-UniRule"/>
</dbReference>
<dbReference type="InterPro" id="IPR001578">
    <property type="entry name" value="Peptidase_C12_UCH"/>
</dbReference>
<proteinExistence type="inferred from homology"/>
<feature type="compositionally biased region" description="Polar residues" evidence="8">
    <location>
        <begin position="50"/>
        <end position="60"/>
    </location>
</feature>
<dbReference type="InterPro" id="IPR036959">
    <property type="entry name" value="Peptidase_C12_UCH_sf"/>
</dbReference>
<feature type="compositionally biased region" description="Basic residues" evidence="8">
    <location>
        <begin position="273"/>
        <end position="292"/>
    </location>
</feature>
<dbReference type="PROSITE" id="PS52048">
    <property type="entry name" value="UCH_DOMAIN"/>
    <property type="match status" value="1"/>
</dbReference>
<keyword evidence="11" id="KW-1185">Reference proteome</keyword>
<evidence type="ECO:0000256" key="3">
    <source>
        <dbReference type="ARBA" id="ARBA00022670"/>
    </source>
</evidence>
<dbReference type="SUPFAM" id="SSF54001">
    <property type="entry name" value="Cysteine proteinases"/>
    <property type="match status" value="1"/>
</dbReference>
<evidence type="ECO:0000259" key="9">
    <source>
        <dbReference type="PROSITE" id="PS52048"/>
    </source>
</evidence>
<dbReference type="Proteomes" id="UP000315783">
    <property type="component" value="Unassembled WGS sequence"/>
</dbReference>
<keyword evidence="5 7" id="KW-0378">Hydrolase</keyword>
<comment type="caution">
    <text evidence="10">The sequence shown here is derived from an EMBL/GenBank/DDBJ whole genome shotgun (WGS) entry which is preliminary data.</text>
</comment>
<evidence type="ECO:0000256" key="6">
    <source>
        <dbReference type="ARBA" id="ARBA00022807"/>
    </source>
</evidence>
<name>A0A545W6F0_9HYPO</name>
<evidence type="ECO:0000256" key="7">
    <source>
        <dbReference type="PROSITE-ProRule" id="PRU01393"/>
    </source>
</evidence>
<feature type="active site" description="Proton donor" evidence="7">
    <location>
        <position position="300"/>
    </location>
</feature>
<dbReference type="GO" id="GO:0016579">
    <property type="term" value="P:protein deubiquitination"/>
    <property type="evidence" value="ECO:0007669"/>
    <property type="project" value="TreeGrafter"/>
</dbReference>
<evidence type="ECO:0000256" key="2">
    <source>
        <dbReference type="ARBA" id="ARBA00012759"/>
    </source>
</evidence>
<protein>
    <recommendedName>
        <fullName evidence="2 7">ubiquitinyl hydrolase 1</fullName>
        <ecNumber evidence="2 7">3.4.19.12</ecNumber>
    </recommendedName>
</protein>
<feature type="region of interest" description="Disordered" evidence="8">
    <location>
        <begin position="1"/>
        <end position="26"/>
    </location>
</feature>
<dbReference type="OrthoDB" id="1924260at2759"/>
<feature type="domain" description="UCH catalytic" evidence="9">
    <location>
        <begin position="101"/>
        <end position="361"/>
    </location>
</feature>
<dbReference type="PANTHER" id="PTHR10589">
    <property type="entry name" value="UBIQUITIN CARBOXYL-TERMINAL HYDROLASE"/>
    <property type="match status" value="1"/>
</dbReference>
<feature type="region of interest" description="Disordered" evidence="8">
    <location>
        <begin position="40"/>
        <end position="76"/>
    </location>
</feature>
<evidence type="ECO:0000256" key="1">
    <source>
        <dbReference type="ARBA" id="ARBA00000707"/>
    </source>
</evidence>
<feature type="region of interest" description="Disordered" evidence="8">
    <location>
        <begin position="269"/>
        <end position="292"/>
    </location>
</feature>
<accession>A0A545W6F0</accession>
<gene>
    <name evidence="10" type="ORF">IF1G_02348</name>
</gene>
<comment type="catalytic activity">
    <reaction evidence="1 7">
        <text>Thiol-dependent hydrolysis of ester, thioester, amide, peptide and isopeptide bonds formed by the C-terminal Gly of ubiquitin (a 76-residue protein attached to proteins as an intracellular targeting signal).</text>
        <dbReference type="EC" id="3.4.19.12"/>
    </reaction>
</comment>
<evidence type="ECO:0000256" key="8">
    <source>
        <dbReference type="SAM" id="MobiDB-lite"/>
    </source>
</evidence>
<feature type="site" description="Important for enzyme activity" evidence="7">
    <location>
        <position position="315"/>
    </location>
</feature>
<reference evidence="10 11" key="1">
    <citation type="journal article" date="2019" name="Appl. Microbiol. Biotechnol.">
        <title>Genome sequence of Isaria javanica and comparative genome analysis insights into family S53 peptidase evolution in fungal entomopathogens.</title>
        <authorList>
            <person name="Lin R."/>
            <person name="Zhang X."/>
            <person name="Xin B."/>
            <person name="Zou M."/>
            <person name="Gao Y."/>
            <person name="Qin F."/>
            <person name="Hu Q."/>
            <person name="Xie B."/>
            <person name="Cheng X."/>
        </authorList>
    </citation>
    <scope>NUCLEOTIDE SEQUENCE [LARGE SCALE GENOMIC DNA]</scope>
    <source>
        <strain evidence="10 11">IJ1G</strain>
    </source>
</reference>
<keyword evidence="3 7" id="KW-0645">Protease</keyword>
<dbReference type="Gene3D" id="3.40.532.10">
    <property type="entry name" value="Peptidase C12, ubiquitin carboxyl-terminal hydrolase"/>
    <property type="match status" value="1"/>
</dbReference>
<dbReference type="GO" id="GO:0006511">
    <property type="term" value="P:ubiquitin-dependent protein catabolic process"/>
    <property type="evidence" value="ECO:0007669"/>
    <property type="project" value="UniProtKB-UniRule"/>
</dbReference>
<dbReference type="GO" id="GO:0005737">
    <property type="term" value="C:cytoplasm"/>
    <property type="evidence" value="ECO:0007669"/>
    <property type="project" value="TreeGrafter"/>
</dbReference>
<keyword evidence="6 7" id="KW-0788">Thiol protease</keyword>
<keyword evidence="4 7" id="KW-0833">Ubl conjugation pathway</keyword>
<evidence type="ECO:0000313" key="11">
    <source>
        <dbReference type="Proteomes" id="UP000315783"/>
    </source>
</evidence>
<comment type="similarity">
    <text evidence="7">Belongs to the peptidase C12 family.</text>
</comment>
<dbReference type="EC" id="3.4.19.12" evidence="2 7"/>
<dbReference type="FunFam" id="3.40.532.10:FF:000010">
    <property type="entry name" value="Ubiquitin carboxyl-terminal hydrolase"/>
    <property type="match status" value="1"/>
</dbReference>
<dbReference type="Pfam" id="PF01088">
    <property type="entry name" value="Peptidase_C12"/>
    <property type="match status" value="1"/>
</dbReference>
<evidence type="ECO:0000256" key="5">
    <source>
        <dbReference type="ARBA" id="ARBA00022801"/>
    </source>
</evidence>
<dbReference type="InterPro" id="IPR038765">
    <property type="entry name" value="Papain-like_cys_pep_sf"/>
</dbReference>
<dbReference type="EMBL" id="SPUK01000003">
    <property type="protein sequence ID" value="TQV98268.1"/>
    <property type="molecule type" value="Genomic_DNA"/>
</dbReference>
<feature type="active site" description="Nucleophile" evidence="7">
    <location>
        <position position="198"/>
    </location>
</feature>
<dbReference type="STRING" id="43265.A0A545W6F0"/>